<evidence type="ECO:0000256" key="1">
    <source>
        <dbReference type="ARBA" id="ARBA00005187"/>
    </source>
</evidence>
<comment type="similarity">
    <text evidence="2">Belongs to the asparagine synthetase family.</text>
</comment>
<dbReference type="InterPro" id="IPR014729">
    <property type="entry name" value="Rossmann-like_a/b/a_fold"/>
</dbReference>
<gene>
    <name evidence="10" type="primary">asnB</name>
    <name evidence="10" type="ORF">R0135_07715</name>
</gene>
<dbReference type="EC" id="6.3.5.4" evidence="3"/>
<evidence type="ECO:0000313" key="11">
    <source>
        <dbReference type="Proteomes" id="UP001626537"/>
    </source>
</evidence>
<sequence length="605" mass="68703">MMADAMIHRGPDACGTHLTDEIGLTHRRLSIIDLSDSGTQPMHFKGGQYSIVFNGEIYNYLELREKLQLAGYDFATDTDTEVILAAYDCHGADSLNYLNGMFAFAIWDSEHSRLFIARDRLGKKPLYYTLIDGDVAFASELKALVAAGLVERRVRVDALYDYLAYQYVPDPKTIFENAYKLRPGEYLTIDKSGVETRQWWDVSFAEQDYYSEEGHIDALSELVQDSTARRMIADVPLGAFLSGGVDSSGIVAAMAMSSDRPVTTCTIGFRDKQYDESAHARIVARLFKTDHHEETVEANVQNNVEDIIGFLDEPFADPSLIPTYFVAQLAKKHVTVALAGDGGDEVFAGYSKYAADALEHRLRKLVPKPLRKSLFPHLSRVLSASRRHFLRRLGNLLASLALSPAEAFYRSNTQMTNEQWGELARPELLDLTKDYHPSKITIEAYERCDGKDHLSRILYTDLKTWLPGDILVKVDRMSMANSLEVRAPLLDYRLIEAAARIPSRLKLHGKEKKYILRQLFRRSLPKEILDRPKMGFSPPMASWLRSELKPIAEKNLLESPILISQYFCMHTVARWWNEHQSGVRDHSQLLWSLLVLEIWWGTISS</sequence>
<dbReference type="PANTHER" id="PTHR43284">
    <property type="entry name" value="ASPARAGINE SYNTHETASE (GLUTAMINE-HYDROLYZING)"/>
    <property type="match status" value="1"/>
</dbReference>
<dbReference type="Pfam" id="PF13537">
    <property type="entry name" value="GATase_7"/>
    <property type="match status" value="1"/>
</dbReference>
<keyword evidence="5" id="KW-0067">ATP-binding</keyword>
<dbReference type="Gene3D" id="3.60.20.10">
    <property type="entry name" value="Glutamine Phosphoribosylpyrophosphate, subunit 1, domain 1"/>
    <property type="match status" value="1"/>
</dbReference>
<evidence type="ECO:0000256" key="6">
    <source>
        <dbReference type="ARBA" id="ARBA00022962"/>
    </source>
</evidence>
<evidence type="ECO:0000256" key="2">
    <source>
        <dbReference type="ARBA" id="ARBA00005752"/>
    </source>
</evidence>
<keyword evidence="6" id="KW-0315">Glutamine amidotransferase</keyword>
<accession>A0ABZ0I6A6</accession>
<name>A0ABZ0I6A6_9GAMM</name>
<dbReference type="CDD" id="cd00712">
    <property type="entry name" value="AsnB"/>
    <property type="match status" value="1"/>
</dbReference>
<dbReference type="RefSeq" id="WP_407349680.1">
    <property type="nucleotide sequence ID" value="NZ_CP136864.1"/>
</dbReference>
<dbReference type="NCBIfam" id="TIGR01536">
    <property type="entry name" value="asn_synth_AEB"/>
    <property type="match status" value="1"/>
</dbReference>
<dbReference type="EMBL" id="CP136864">
    <property type="protein sequence ID" value="WOJ95047.1"/>
    <property type="molecule type" value="Genomic_DNA"/>
</dbReference>
<evidence type="ECO:0000259" key="9">
    <source>
        <dbReference type="Pfam" id="PF13537"/>
    </source>
</evidence>
<evidence type="ECO:0000256" key="4">
    <source>
        <dbReference type="ARBA" id="ARBA00022741"/>
    </source>
</evidence>
<dbReference type="InterPro" id="IPR029055">
    <property type="entry name" value="Ntn_hydrolases_N"/>
</dbReference>
<organism evidence="10 11">
    <name type="scientific">Congregibacter variabilis</name>
    <dbReference type="NCBI Taxonomy" id="3081200"/>
    <lineage>
        <taxon>Bacteria</taxon>
        <taxon>Pseudomonadati</taxon>
        <taxon>Pseudomonadota</taxon>
        <taxon>Gammaproteobacteria</taxon>
        <taxon>Cellvibrionales</taxon>
        <taxon>Halieaceae</taxon>
        <taxon>Congregibacter</taxon>
    </lineage>
</organism>
<dbReference type="InterPro" id="IPR006426">
    <property type="entry name" value="Asn_synth_AEB"/>
</dbReference>
<dbReference type="PIRSF" id="PIRSF001589">
    <property type="entry name" value="Asn_synthetase_glu-h"/>
    <property type="match status" value="1"/>
</dbReference>
<evidence type="ECO:0000313" key="10">
    <source>
        <dbReference type="EMBL" id="WOJ95047.1"/>
    </source>
</evidence>
<dbReference type="InterPro" id="IPR051786">
    <property type="entry name" value="ASN_synthetase/amidase"/>
</dbReference>
<evidence type="ECO:0000256" key="3">
    <source>
        <dbReference type="ARBA" id="ARBA00012737"/>
    </source>
</evidence>
<dbReference type="CDD" id="cd01991">
    <property type="entry name" value="Asn_synthase_B_C"/>
    <property type="match status" value="1"/>
</dbReference>
<dbReference type="Pfam" id="PF00733">
    <property type="entry name" value="Asn_synthase"/>
    <property type="match status" value="1"/>
</dbReference>
<dbReference type="Gene3D" id="3.40.50.620">
    <property type="entry name" value="HUPs"/>
    <property type="match status" value="1"/>
</dbReference>
<proteinExistence type="inferred from homology"/>
<protein>
    <recommendedName>
        <fullName evidence="3">asparagine synthase (glutamine-hydrolyzing)</fullName>
        <ecNumber evidence="3">6.3.5.4</ecNumber>
    </recommendedName>
</protein>
<keyword evidence="4" id="KW-0547">Nucleotide-binding</keyword>
<dbReference type="SUPFAM" id="SSF52402">
    <property type="entry name" value="Adenine nucleotide alpha hydrolases-like"/>
    <property type="match status" value="1"/>
</dbReference>
<evidence type="ECO:0000256" key="5">
    <source>
        <dbReference type="ARBA" id="ARBA00022840"/>
    </source>
</evidence>
<dbReference type="PANTHER" id="PTHR43284:SF1">
    <property type="entry name" value="ASPARAGINE SYNTHETASE"/>
    <property type="match status" value="1"/>
</dbReference>
<keyword evidence="10" id="KW-0436">Ligase</keyword>
<evidence type="ECO:0000259" key="8">
    <source>
        <dbReference type="Pfam" id="PF00733"/>
    </source>
</evidence>
<dbReference type="InterPro" id="IPR017932">
    <property type="entry name" value="GATase_2_dom"/>
</dbReference>
<reference evidence="10 11" key="1">
    <citation type="submission" date="2023-10" db="EMBL/GenBank/DDBJ databases">
        <title>Two novel species belonging to the OM43/NOR5 clade.</title>
        <authorList>
            <person name="Park M."/>
        </authorList>
    </citation>
    <scope>NUCLEOTIDE SEQUENCE [LARGE SCALE GENOMIC DNA]</scope>
    <source>
        <strain evidence="10 11">IMCC43200</strain>
    </source>
</reference>
<dbReference type="InterPro" id="IPR033738">
    <property type="entry name" value="AsnB_N"/>
</dbReference>
<dbReference type="SUPFAM" id="SSF56235">
    <property type="entry name" value="N-terminal nucleophile aminohydrolases (Ntn hydrolases)"/>
    <property type="match status" value="1"/>
</dbReference>
<feature type="domain" description="Glutamine amidotransferase type-2" evidence="9">
    <location>
        <begin position="26"/>
        <end position="145"/>
    </location>
</feature>
<dbReference type="InterPro" id="IPR001962">
    <property type="entry name" value="Asn_synthase"/>
</dbReference>
<comment type="pathway">
    <text evidence="1">Amino-acid biosynthesis; L-asparagine biosynthesis; L-asparagine from L-aspartate (L-Gln route): step 1/1.</text>
</comment>
<dbReference type="GO" id="GO:0004066">
    <property type="term" value="F:asparagine synthase (glutamine-hydrolyzing) activity"/>
    <property type="evidence" value="ECO:0007669"/>
    <property type="project" value="UniProtKB-EC"/>
</dbReference>
<dbReference type="Proteomes" id="UP001626537">
    <property type="component" value="Chromosome"/>
</dbReference>
<keyword evidence="11" id="KW-1185">Reference proteome</keyword>
<feature type="domain" description="Asparagine synthetase" evidence="8">
    <location>
        <begin position="219"/>
        <end position="599"/>
    </location>
</feature>
<comment type="catalytic activity">
    <reaction evidence="7">
        <text>L-aspartate + L-glutamine + ATP + H2O = L-asparagine + L-glutamate + AMP + diphosphate + H(+)</text>
        <dbReference type="Rhea" id="RHEA:12228"/>
        <dbReference type="ChEBI" id="CHEBI:15377"/>
        <dbReference type="ChEBI" id="CHEBI:15378"/>
        <dbReference type="ChEBI" id="CHEBI:29985"/>
        <dbReference type="ChEBI" id="CHEBI:29991"/>
        <dbReference type="ChEBI" id="CHEBI:30616"/>
        <dbReference type="ChEBI" id="CHEBI:33019"/>
        <dbReference type="ChEBI" id="CHEBI:58048"/>
        <dbReference type="ChEBI" id="CHEBI:58359"/>
        <dbReference type="ChEBI" id="CHEBI:456215"/>
        <dbReference type="EC" id="6.3.5.4"/>
    </reaction>
</comment>
<evidence type="ECO:0000256" key="7">
    <source>
        <dbReference type="ARBA" id="ARBA00048741"/>
    </source>
</evidence>